<dbReference type="NCBIfam" id="NF047399">
    <property type="entry name" value="BrnA_antitoxin_add"/>
    <property type="match status" value="1"/>
</dbReference>
<comment type="caution">
    <text evidence="1">The sequence shown here is derived from an EMBL/GenBank/DDBJ whole genome shotgun (WGS) entry which is preliminary data.</text>
</comment>
<accession>A0A831EI16</accession>
<dbReference type="Proteomes" id="UP000005806">
    <property type="component" value="Unassembled WGS sequence"/>
</dbReference>
<proteinExistence type="predicted"/>
<evidence type="ECO:0000313" key="1">
    <source>
        <dbReference type="EMBL" id="CCH95457.1"/>
    </source>
</evidence>
<name>A0A831EI16_MICAE</name>
<dbReference type="EMBL" id="CAIH01000420">
    <property type="protein sequence ID" value="CCH95457.1"/>
    <property type="molecule type" value="Genomic_DNA"/>
</dbReference>
<evidence type="ECO:0000313" key="2">
    <source>
        <dbReference type="Proteomes" id="UP000005806"/>
    </source>
</evidence>
<dbReference type="AlphaFoldDB" id="A0A831EI16"/>
<gene>
    <name evidence="1" type="ORF">MICCA_820005</name>
</gene>
<organism evidence="1 2">
    <name type="scientific">Microcystis aeruginosa PCC 9432</name>
    <dbReference type="NCBI Taxonomy" id="1160280"/>
    <lineage>
        <taxon>Bacteria</taxon>
        <taxon>Bacillati</taxon>
        <taxon>Cyanobacteriota</taxon>
        <taxon>Cyanophyceae</taxon>
        <taxon>Oscillatoriophycideae</taxon>
        <taxon>Chroococcales</taxon>
        <taxon>Microcystaceae</taxon>
        <taxon>Microcystis</taxon>
    </lineage>
</organism>
<protein>
    <submittedName>
        <fullName evidence="1">Helix-turn-helix protein, CopG family</fullName>
    </submittedName>
</protein>
<sequence length="79" mass="9201">MRLHGMKAEEFDAKFDAGEDMSEFLDFSTARRPNREKQKIELDLPFWIIRKLEAEAQKEGVSTQTFLENYLARHIASAP</sequence>
<reference evidence="1 2" key="1">
    <citation type="submission" date="2012-04" db="EMBL/GenBank/DDBJ databases">
        <authorList>
            <person name="Genoscope - CEA"/>
        </authorList>
    </citation>
    <scope>NUCLEOTIDE SEQUENCE [LARGE SCALE GENOMIC DNA]</scope>
    <source>
        <strain evidence="1 2">9432</strain>
    </source>
</reference>